<evidence type="ECO:0000313" key="3">
    <source>
        <dbReference type="Proteomes" id="UP000321548"/>
    </source>
</evidence>
<dbReference type="InterPro" id="IPR036291">
    <property type="entry name" value="NAD(P)-bd_dom_sf"/>
</dbReference>
<name>A0A5C8P4P7_9BURK</name>
<proteinExistence type="predicted"/>
<dbReference type="Gene3D" id="3.40.50.720">
    <property type="entry name" value="NAD(P)-binding Rossmann-like Domain"/>
    <property type="match status" value="1"/>
</dbReference>
<dbReference type="PANTHER" id="PTHR14097">
    <property type="entry name" value="OXIDOREDUCTASE HTATIP2"/>
    <property type="match status" value="1"/>
</dbReference>
<keyword evidence="3" id="KW-1185">Reference proteome</keyword>
<dbReference type="RefSeq" id="WP_147702434.1">
    <property type="nucleotide sequence ID" value="NZ_VDUY01000001.1"/>
</dbReference>
<dbReference type="AlphaFoldDB" id="A0A5C8P4P7"/>
<sequence>MTTVLLLGATGQVGGQVLRLALAHPQVSRVVAPTRRPLAVPAAGRLQNPVVDFERLPPDADWWRADAALCALGTTMKLAGSQAAFRRVDHDYVLEAAGLARQAGTPVFVQNSSLGADPDSRSFYLRVKGEAERDVRTIGFDSLTIVRPSLLDAGPRPDFRLGEALGLAAARLLRPLIPPRYRPVAAAAVARVMLDAALRAEPGTRVIESEALAGTR</sequence>
<comment type="caution">
    <text evidence="2">The sequence shown here is derived from an EMBL/GenBank/DDBJ whole genome shotgun (WGS) entry which is preliminary data.</text>
</comment>
<reference evidence="2 3" key="1">
    <citation type="submission" date="2019-06" db="EMBL/GenBank/DDBJ databases">
        <title>Quisquiliibacterium sp. nov., isolated from a maize field.</title>
        <authorList>
            <person name="Lin S.-Y."/>
            <person name="Tsai C.-F."/>
            <person name="Young C.-C."/>
        </authorList>
    </citation>
    <scope>NUCLEOTIDE SEQUENCE [LARGE SCALE GENOMIC DNA]</scope>
    <source>
        <strain evidence="2 3">CC-CFT501</strain>
    </source>
</reference>
<gene>
    <name evidence="2" type="ORF">FHP08_00965</name>
</gene>
<dbReference type="Pfam" id="PF13460">
    <property type="entry name" value="NAD_binding_10"/>
    <property type="match status" value="1"/>
</dbReference>
<accession>A0A5C8P4P7</accession>
<dbReference type="PANTHER" id="PTHR14097:SF7">
    <property type="entry name" value="OXIDOREDUCTASE HTATIP2"/>
    <property type="match status" value="1"/>
</dbReference>
<dbReference type="Proteomes" id="UP000321548">
    <property type="component" value="Unassembled WGS sequence"/>
</dbReference>
<feature type="domain" description="NAD(P)-binding" evidence="1">
    <location>
        <begin position="8"/>
        <end position="165"/>
    </location>
</feature>
<dbReference type="OrthoDB" id="9798632at2"/>
<dbReference type="InterPro" id="IPR016040">
    <property type="entry name" value="NAD(P)-bd_dom"/>
</dbReference>
<organism evidence="2 3">
    <name type="scientific">Zeimonas arvi</name>
    <dbReference type="NCBI Taxonomy" id="2498847"/>
    <lineage>
        <taxon>Bacteria</taxon>
        <taxon>Pseudomonadati</taxon>
        <taxon>Pseudomonadota</taxon>
        <taxon>Betaproteobacteria</taxon>
        <taxon>Burkholderiales</taxon>
        <taxon>Burkholderiaceae</taxon>
        <taxon>Zeimonas</taxon>
    </lineage>
</organism>
<dbReference type="EMBL" id="VDUY01000001">
    <property type="protein sequence ID" value="TXL68293.1"/>
    <property type="molecule type" value="Genomic_DNA"/>
</dbReference>
<dbReference type="SUPFAM" id="SSF51735">
    <property type="entry name" value="NAD(P)-binding Rossmann-fold domains"/>
    <property type="match status" value="1"/>
</dbReference>
<evidence type="ECO:0000313" key="2">
    <source>
        <dbReference type="EMBL" id="TXL68293.1"/>
    </source>
</evidence>
<evidence type="ECO:0000259" key="1">
    <source>
        <dbReference type="Pfam" id="PF13460"/>
    </source>
</evidence>
<protein>
    <submittedName>
        <fullName evidence="2">NAD-dependent dehydratase</fullName>
    </submittedName>
</protein>